<comment type="similarity">
    <text evidence="1">Belongs to the bacterial ribosomal protein bL21 family.</text>
</comment>
<dbReference type="InterPro" id="IPR028909">
    <property type="entry name" value="bL21-like"/>
</dbReference>
<gene>
    <name evidence="3" type="ORF">BJ684DRAFT_3736</name>
</gene>
<name>A0A4P9Y258_9FUNG</name>
<sequence length="120" mass="13980">IKRALEHLRSQTRHYAVVELVGRPYLVTRNDIVILSRANDLRVGDTLRLDRIREVGSQDYTLKGSPLLDPSYCSVQATVIEHPSSSQITITKFKKRKNYHRRYLFKHRHTLLRISAINLS</sequence>
<dbReference type="Proteomes" id="UP000267251">
    <property type="component" value="Unassembled WGS sequence"/>
</dbReference>
<protein>
    <recommendedName>
        <fullName evidence="2">Large ribosomal subunit protein bL21m</fullName>
    </recommendedName>
</protein>
<keyword evidence="3" id="KW-0689">Ribosomal protein</keyword>
<dbReference type="SUPFAM" id="SSF141091">
    <property type="entry name" value="L21p-like"/>
    <property type="match status" value="1"/>
</dbReference>
<evidence type="ECO:0000313" key="4">
    <source>
        <dbReference type="Proteomes" id="UP000267251"/>
    </source>
</evidence>
<dbReference type="Pfam" id="PF00829">
    <property type="entry name" value="Ribosomal_L21p"/>
    <property type="match status" value="1"/>
</dbReference>
<dbReference type="GO" id="GO:0005762">
    <property type="term" value="C:mitochondrial large ribosomal subunit"/>
    <property type="evidence" value="ECO:0007669"/>
    <property type="project" value="TreeGrafter"/>
</dbReference>
<evidence type="ECO:0000256" key="2">
    <source>
        <dbReference type="ARBA" id="ARBA00044129"/>
    </source>
</evidence>
<evidence type="ECO:0000256" key="1">
    <source>
        <dbReference type="ARBA" id="ARBA00008563"/>
    </source>
</evidence>
<dbReference type="EMBL" id="KZ988170">
    <property type="protein sequence ID" value="RKP12895.1"/>
    <property type="molecule type" value="Genomic_DNA"/>
</dbReference>
<organism evidence="3 4">
    <name type="scientific">Piptocephalis cylindrospora</name>
    <dbReference type="NCBI Taxonomy" id="1907219"/>
    <lineage>
        <taxon>Eukaryota</taxon>
        <taxon>Fungi</taxon>
        <taxon>Fungi incertae sedis</taxon>
        <taxon>Zoopagomycota</taxon>
        <taxon>Zoopagomycotina</taxon>
        <taxon>Zoopagomycetes</taxon>
        <taxon>Zoopagales</taxon>
        <taxon>Piptocephalidaceae</taxon>
        <taxon>Piptocephalis</taxon>
    </lineage>
</organism>
<dbReference type="AlphaFoldDB" id="A0A4P9Y258"/>
<feature type="non-terminal residue" evidence="3">
    <location>
        <position position="120"/>
    </location>
</feature>
<dbReference type="GO" id="GO:0003735">
    <property type="term" value="F:structural constituent of ribosome"/>
    <property type="evidence" value="ECO:0007669"/>
    <property type="project" value="TreeGrafter"/>
</dbReference>
<keyword evidence="3" id="KW-0687">Ribonucleoprotein</keyword>
<dbReference type="OrthoDB" id="5994at2759"/>
<reference evidence="4" key="1">
    <citation type="journal article" date="2018" name="Nat. Microbiol.">
        <title>Leveraging single-cell genomics to expand the fungal tree of life.</title>
        <authorList>
            <person name="Ahrendt S.R."/>
            <person name="Quandt C.A."/>
            <person name="Ciobanu D."/>
            <person name="Clum A."/>
            <person name="Salamov A."/>
            <person name="Andreopoulos B."/>
            <person name="Cheng J.F."/>
            <person name="Woyke T."/>
            <person name="Pelin A."/>
            <person name="Henrissat B."/>
            <person name="Reynolds N.K."/>
            <person name="Benny G.L."/>
            <person name="Smith M.E."/>
            <person name="James T.Y."/>
            <person name="Grigoriev I.V."/>
        </authorList>
    </citation>
    <scope>NUCLEOTIDE SEQUENCE [LARGE SCALE GENOMIC DNA]</scope>
</reference>
<feature type="non-terminal residue" evidence="3">
    <location>
        <position position="1"/>
    </location>
</feature>
<proteinExistence type="inferred from homology"/>
<dbReference type="PANTHER" id="PTHR21349">
    <property type="entry name" value="50S RIBOSOMAL PROTEIN L21"/>
    <property type="match status" value="1"/>
</dbReference>
<dbReference type="PANTHER" id="PTHR21349:SF0">
    <property type="entry name" value="LARGE RIBOSOMAL SUBUNIT PROTEIN BL21M"/>
    <property type="match status" value="1"/>
</dbReference>
<dbReference type="InterPro" id="IPR036164">
    <property type="entry name" value="bL21-like_sf"/>
</dbReference>
<evidence type="ECO:0000313" key="3">
    <source>
        <dbReference type="EMBL" id="RKP12895.1"/>
    </source>
</evidence>
<keyword evidence="4" id="KW-1185">Reference proteome</keyword>
<accession>A0A4P9Y258</accession>